<protein>
    <recommendedName>
        <fullName evidence="6">Gram-positive cocci surface proteins LPxTG domain-containing protein</fullName>
    </recommendedName>
</protein>
<proteinExistence type="predicted"/>
<feature type="signal peptide" evidence="3">
    <location>
        <begin position="1"/>
        <end position="33"/>
    </location>
</feature>
<dbReference type="EMBL" id="JH636049">
    <property type="protein sequence ID" value="EID55266.1"/>
    <property type="molecule type" value="Genomic_DNA"/>
</dbReference>
<dbReference type="OrthoDB" id="3700838at2"/>
<dbReference type="AlphaFoldDB" id="I0V563"/>
<evidence type="ECO:0000313" key="4">
    <source>
        <dbReference type="EMBL" id="EID55266.1"/>
    </source>
</evidence>
<dbReference type="HOGENOM" id="CLU_081257_0_0_11"/>
<evidence type="ECO:0000256" key="1">
    <source>
        <dbReference type="SAM" id="MobiDB-lite"/>
    </source>
</evidence>
<evidence type="ECO:0008006" key="6">
    <source>
        <dbReference type="Google" id="ProtNLM"/>
    </source>
</evidence>
<feature type="region of interest" description="Disordered" evidence="1">
    <location>
        <begin position="162"/>
        <end position="243"/>
    </location>
</feature>
<evidence type="ECO:0000313" key="5">
    <source>
        <dbReference type="Proteomes" id="UP000004691"/>
    </source>
</evidence>
<organism evidence="4 5">
    <name type="scientific">Saccharomonospora xinjiangensis XJ-54</name>
    <dbReference type="NCBI Taxonomy" id="882086"/>
    <lineage>
        <taxon>Bacteria</taxon>
        <taxon>Bacillati</taxon>
        <taxon>Actinomycetota</taxon>
        <taxon>Actinomycetes</taxon>
        <taxon>Pseudonocardiales</taxon>
        <taxon>Pseudonocardiaceae</taxon>
        <taxon>Saccharomonospora</taxon>
    </lineage>
</organism>
<reference evidence="4 5" key="1">
    <citation type="submission" date="2012-01" db="EMBL/GenBank/DDBJ databases">
        <title>Improved High-Quality Draft sequence of Saccharomonospora xinjiangensis XJ-54.</title>
        <authorList>
            <consortium name="US DOE Joint Genome Institute"/>
            <person name="Lucas S."/>
            <person name="Han J."/>
            <person name="Lapidus A."/>
            <person name="Cheng J.-F."/>
            <person name="Goodwin L."/>
            <person name="Pitluck S."/>
            <person name="Peters L."/>
            <person name="Mikhailova N."/>
            <person name="Teshima H."/>
            <person name="Detter J.C."/>
            <person name="Han C."/>
            <person name="Tapia R."/>
            <person name="Land M."/>
            <person name="Hauser L."/>
            <person name="Kyrpides N."/>
            <person name="Ivanova N."/>
            <person name="Pagani I."/>
            <person name="Brambilla E.-M."/>
            <person name="Klenk H.-P."/>
            <person name="Woyke T."/>
        </authorList>
    </citation>
    <scope>NUCLEOTIDE SEQUENCE [LARGE SCALE GENOMIC DNA]</scope>
    <source>
        <strain evidence="4 5">XJ-54</strain>
    </source>
</reference>
<keyword evidence="2" id="KW-0812">Transmembrane</keyword>
<dbReference type="Proteomes" id="UP000004691">
    <property type="component" value="Unassembled WGS sequence"/>
</dbReference>
<feature type="compositionally biased region" description="Low complexity" evidence="1">
    <location>
        <begin position="164"/>
        <end position="173"/>
    </location>
</feature>
<sequence length="273" mass="27394">MPQRFRTRDLTRDVAAVVLGLGLTAVAVAPALATEVAGEVDAMSATDAGQDPRAEVHDGNAVDCEDFGGGILVKVGDDEKIENVALTYEGGVPGQDQYLTITEVPSGIDVTAIVVKGGDGYNVYVPGARDLLETVPWADLRAPLNNGGNIPAISHWYACGAEKPSATPTSEPTNPNPGEPEPSQTPGEESPSGEPTEAPPSSGAGAPATSTPSGGGASVPETTESAPAPVAEDDDLASTGFSGGWLIGLGAALVAGGGALLAVTRLRKGKTTS</sequence>
<name>I0V563_9PSEU</name>
<keyword evidence="5" id="KW-1185">Reference proteome</keyword>
<evidence type="ECO:0000256" key="3">
    <source>
        <dbReference type="SAM" id="SignalP"/>
    </source>
</evidence>
<feature type="chain" id="PRO_5003634599" description="Gram-positive cocci surface proteins LPxTG domain-containing protein" evidence="3">
    <location>
        <begin position="34"/>
        <end position="273"/>
    </location>
</feature>
<keyword evidence="2" id="KW-1133">Transmembrane helix</keyword>
<evidence type="ECO:0000256" key="2">
    <source>
        <dbReference type="SAM" id="Phobius"/>
    </source>
</evidence>
<feature type="transmembrane region" description="Helical" evidence="2">
    <location>
        <begin position="243"/>
        <end position="263"/>
    </location>
</feature>
<accession>I0V563</accession>
<keyword evidence="3" id="KW-0732">Signal</keyword>
<dbReference type="eggNOG" id="ENOG5033WN4">
    <property type="taxonomic scope" value="Bacteria"/>
</dbReference>
<feature type="compositionally biased region" description="Low complexity" evidence="1">
    <location>
        <begin position="181"/>
        <end position="212"/>
    </location>
</feature>
<gene>
    <name evidence="4" type="ORF">SacxiDRAFT_3056</name>
</gene>
<dbReference type="RefSeq" id="WP_006239422.1">
    <property type="nucleotide sequence ID" value="NZ_JH636049.1"/>
</dbReference>
<dbReference type="STRING" id="882086.SacxiDRAFT_3056"/>
<keyword evidence="2" id="KW-0472">Membrane</keyword>